<reference evidence="3" key="1">
    <citation type="submission" date="2018-12" db="EMBL/GenBank/DDBJ databases">
        <title>Tengunoibacter tsumagoiensis gen. nov., sp. nov., Dictyobacter kobayashii sp. nov., D. alpinus sp. nov., and D. joshuensis sp. nov. and description of Dictyobacteraceae fam. nov. within the order Ktedonobacterales isolated from Tengu-no-mugimeshi.</title>
        <authorList>
            <person name="Wang C.M."/>
            <person name="Zheng Y."/>
            <person name="Sakai Y."/>
            <person name="Toyoda A."/>
            <person name="Minakuchi Y."/>
            <person name="Abe K."/>
            <person name="Yokota A."/>
            <person name="Yabe S."/>
        </authorList>
    </citation>
    <scope>NUCLEOTIDE SEQUENCE [LARGE SCALE GENOMIC DNA]</scope>
    <source>
        <strain evidence="3">Uno11</strain>
    </source>
</reference>
<feature type="compositionally biased region" description="Low complexity" evidence="1">
    <location>
        <begin position="20"/>
        <end position="30"/>
    </location>
</feature>
<gene>
    <name evidence="2" type="ORF">KDK_41380</name>
</gene>
<organism evidence="2 3">
    <name type="scientific">Dictyobacter kobayashii</name>
    <dbReference type="NCBI Taxonomy" id="2014872"/>
    <lineage>
        <taxon>Bacteria</taxon>
        <taxon>Bacillati</taxon>
        <taxon>Chloroflexota</taxon>
        <taxon>Ktedonobacteria</taxon>
        <taxon>Ktedonobacterales</taxon>
        <taxon>Dictyobacteraceae</taxon>
        <taxon>Dictyobacter</taxon>
    </lineage>
</organism>
<sequence length="45" mass="4972">MYIFQVWSVFGGRPPPPTKYTPHPQHGAAGAKEKHEKALAAQNLN</sequence>
<name>A0A402AMA6_9CHLR</name>
<evidence type="ECO:0000313" key="2">
    <source>
        <dbReference type="EMBL" id="GCE20338.1"/>
    </source>
</evidence>
<evidence type="ECO:0000256" key="1">
    <source>
        <dbReference type="SAM" id="MobiDB-lite"/>
    </source>
</evidence>
<dbReference type="EMBL" id="BIFS01000001">
    <property type="protein sequence ID" value="GCE20338.1"/>
    <property type="molecule type" value="Genomic_DNA"/>
</dbReference>
<feature type="region of interest" description="Disordered" evidence="1">
    <location>
        <begin position="12"/>
        <end position="45"/>
    </location>
</feature>
<dbReference type="AlphaFoldDB" id="A0A402AMA6"/>
<evidence type="ECO:0000313" key="3">
    <source>
        <dbReference type="Proteomes" id="UP000287188"/>
    </source>
</evidence>
<comment type="caution">
    <text evidence="2">The sequence shown here is derived from an EMBL/GenBank/DDBJ whole genome shotgun (WGS) entry which is preliminary data.</text>
</comment>
<dbReference type="Proteomes" id="UP000287188">
    <property type="component" value="Unassembled WGS sequence"/>
</dbReference>
<keyword evidence="3" id="KW-1185">Reference proteome</keyword>
<accession>A0A402AMA6</accession>
<protein>
    <submittedName>
        <fullName evidence="2">Uncharacterized protein</fullName>
    </submittedName>
</protein>
<proteinExistence type="predicted"/>